<comment type="caution">
    <text evidence="1">The sequence shown here is derived from an EMBL/GenBank/DDBJ whole genome shotgun (WGS) entry which is preliminary data.</text>
</comment>
<name>X1KTM8_9ZZZZ</name>
<organism evidence="1">
    <name type="scientific">marine sediment metagenome</name>
    <dbReference type="NCBI Taxonomy" id="412755"/>
    <lineage>
        <taxon>unclassified sequences</taxon>
        <taxon>metagenomes</taxon>
        <taxon>ecological metagenomes</taxon>
    </lineage>
</organism>
<proteinExistence type="predicted"/>
<dbReference type="EMBL" id="BARU01049459">
    <property type="protein sequence ID" value="GAH93499.1"/>
    <property type="molecule type" value="Genomic_DNA"/>
</dbReference>
<gene>
    <name evidence="1" type="ORF">S03H2_72794</name>
</gene>
<dbReference type="AlphaFoldDB" id="X1KTM8"/>
<sequence length="33" mass="3714">ENDEYSVNVPYIAAFGVMPAVRYVYSGVKAWFA</sequence>
<feature type="non-terminal residue" evidence="1">
    <location>
        <position position="1"/>
    </location>
</feature>
<protein>
    <submittedName>
        <fullName evidence="1">Uncharacterized protein</fullName>
    </submittedName>
</protein>
<evidence type="ECO:0000313" key="1">
    <source>
        <dbReference type="EMBL" id="GAH93499.1"/>
    </source>
</evidence>
<reference evidence="1" key="1">
    <citation type="journal article" date="2014" name="Front. Microbiol.">
        <title>High frequency of phylogenetically diverse reductive dehalogenase-homologous genes in deep subseafloor sedimentary metagenomes.</title>
        <authorList>
            <person name="Kawai M."/>
            <person name="Futagami T."/>
            <person name="Toyoda A."/>
            <person name="Takaki Y."/>
            <person name="Nishi S."/>
            <person name="Hori S."/>
            <person name="Arai W."/>
            <person name="Tsubouchi T."/>
            <person name="Morono Y."/>
            <person name="Uchiyama I."/>
            <person name="Ito T."/>
            <person name="Fujiyama A."/>
            <person name="Inagaki F."/>
            <person name="Takami H."/>
        </authorList>
    </citation>
    <scope>NUCLEOTIDE SEQUENCE</scope>
    <source>
        <strain evidence="1">Expedition CK06-06</strain>
    </source>
</reference>
<accession>X1KTM8</accession>